<organism evidence="2 3">
    <name type="scientific">Komagataella pastoris</name>
    <name type="common">Yeast</name>
    <name type="synonym">Pichia pastoris</name>
    <dbReference type="NCBI Taxonomy" id="4922"/>
    <lineage>
        <taxon>Eukaryota</taxon>
        <taxon>Fungi</taxon>
        <taxon>Dikarya</taxon>
        <taxon>Ascomycota</taxon>
        <taxon>Saccharomycotina</taxon>
        <taxon>Pichiomycetes</taxon>
        <taxon>Pichiales</taxon>
        <taxon>Pichiaceae</taxon>
        <taxon>Komagataella</taxon>
    </lineage>
</organism>
<keyword evidence="3" id="KW-1185">Reference proteome</keyword>
<protein>
    <submittedName>
        <fullName evidence="2">BA75_00041T0</fullName>
    </submittedName>
</protein>
<accession>A0A1B2J8R7</accession>
<gene>
    <name evidence="2" type="ORF">ATY40_BA7500041</name>
</gene>
<evidence type="ECO:0000313" key="3">
    <source>
        <dbReference type="Proteomes" id="UP000094565"/>
    </source>
</evidence>
<proteinExistence type="predicted"/>
<dbReference type="Proteomes" id="UP000094565">
    <property type="component" value="Chromosome 1"/>
</dbReference>
<name>A0A1B2J8R7_PICPA</name>
<feature type="compositionally biased region" description="Low complexity" evidence="1">
    <location>
        <begin position="135"/>
        <end position="152"/>
    </location>
</feature>
<feature type="compositionally biased region" description="Polar residues" evidence="1">
    <location>
        <begin position="266"/>
        <end position="276"/>
    </location>
</feature>
<evidence type="ECO:0000313" key="2">
    <source>
        <dbReference type="EMBL" id="ANZ74449.1"/>
    </source>
</evidence>
<reference evidence="2 3" key="1">
    <citation type="submission" date="2016-02" db="EMBL/GenBank/DDBJ databases">
        <title>Comparative genomic and transcriptomic foundation for Pichia pastoris.</title>
        <authorList>
            <person name="Love K.R."/>
            <person name="Shah K.A."/>
            <person name="Whittaker C.A."/>
            <person name="Wu J."/>
            <person name="Bartlett M.C."/>
            <person name="Ma D."/>
            <person name="Leeson R.L."/>
            <person name="Priest M."/>
            <person name="Young S.K."/>
            <person name="Love J.C."/>
        </authorList>
    </citation>
    <scope>NUCLEOTIDE SEQUENCE [LARGE SCALE GENOMIC DNA]</scope>
    <source>
        <strain evidence="2 3">ATCC 28485</strain>
    </source>
</reference>
<dbReference type="EMBL" id="CP014584">
    <property type="protein sequence ID" value="ANZ74449.1"/>
    <property type="molecule type" value="Genomic_DNA"/>
</dbReference>
<dbReference type="AlphaFoldDB" id="A0A1B2J8R7"/>
<dbReference type="OrthoDB" id="2587563at2759"/>
<feature type="compositionally biased region" description="Low complexity" evidence="1">
    <location>
        <begin position="277"/>
        <end position="292"/>
    </location>
</feature>
<feature type="region of interest" description="Disordered" evidence="1">
    <location>
        <begin position="266"/>
        <end position="324"/>
    </location>
</feature>
<sequence length="406" mass="45681">MSLNVAPSILLPHIPSTGVNRYNNVNFLVRLNEDLVSAIQETTLEQDVPKLIVKNGRLSFRIKGKVLEANVLRDNLKTELYSSSEDERFINMGTLDYKINMAKSSIAQCPQQPHKSLLKTSASSHSRSHPFLLTPSSAPASPSPSSSSFSSSVHSDAQHLIQQFLLKGNSLTKEEVGTLISKSKVPKAALRRMISKVHDVNYVVRDFYLLQVNCQLLGAMQRHTIRQYLSSKLDQIGYPENHPLKLKIMHALPDFKFIKKKKIQSPKSTASPIASTSKAENNSPSPSSSASSDGLKKRKMDNMSPITSSEDDVKKTKTTRTPIPKTVDPELLQLAINFKAKYPEYEKLYKSLSKPNFDPNHDKNWEQKLTKLVKMHNQLSAWKAKLWEEEDNIRAKSSGKVYIKEK</sequence>
<evidence type="ECO:0000256" key="1">
    <source>
        <dbReference type="SAM" id="MobiDB-lite"/>
    </source>
</evidence>
<feature type="region of interest" description="Disordered" evidence="1">
    <location>
        <begin position="126"/>
        <end position="152"/>
    </location>
</feature>